<dbReference type="InterPro" id="IPR029410">
    <property type="entry name" value="CAP_assoc"/>
</dbReference>
<dbReference type="Pfam" id="PF00188">
    <property type="entry name" value="CAP"/>
    <property type="match status" value="1"/>
</dbReference>
<protein>
    <submittedName>
        <fullName evidence="4">Uncharacterized protein YkwD</fullName>
    </submittedName>
</protein>
<feature type="chain" id="PRO_5030821052" evidence="1">
    <location>
        <begin position="28"/>
        <end position="412"/>
    </location>
</feature>
<accession>A0A7W8MW22</accession>
<dbReference type="InterPro" id="IPR014044">
    <property type="entry name" value="CAP_dom"/>
</dbReference>
<dbReference type="PANTHER" id="PTHR31157">
    <property type="entry name" value="SCP DOMAIN-CONTAINING PROTEIN"/>
    <property type="match status" value="1"/>
</dbReference>
<dbReference type="Pfam" id="PF14504">
    <property type="entry name" value="CAP_assoc_N"/>
    <property type="match status" value="1"/>
</dbReference>
<dbReference type="Gene3D" id="3.40.33.10">
    <property type="entry name" value="CAP"/>
    <property type="match status" value="1"/>
</dbReference>
<dbReference type="CDD" id="cd05379">
    <property type="entry name" value="CAP_bacterial"/>
    <property type="match status" value="1"/>
</dbReference>
<evidence type="ECO:0000313" key="4">
    <source>
        <dbReference type="EMBL" id="MBB5324225.1"/>
    </source>
</evidence>
<gene>
    <name evidence="4" type="ORF">HNQ34_001318</name>
</gene>
<sequence length="412" mass="46341">MRAVRIGVIAMLLIVGSLAGVFSKAAAAENCATYTGSEKVWWDGAELKPGQIGRLTVLKKTGLVTLNGSAPVVVRTLYPGTVYRIYAFQSDYLSVGGGYYVKRDANVKYETPSKTKLTMVACIQQAKQTNAAVSMNQLAIGDSRAKVEAIYGKAKRKTLNDYGLYWETYDRGNYKDFLMVSYQNDRIAAMYTNQPIVKTKTGITLGTPKQEVEAKYGTPLSYIQKGTVQYMIQDDEYDMYLIDGSYVTFFYDKYSNNRLTAVQIVKRELEEKKDGFYGTASAALRTAYEYQIFDLVNAIRLRNHLPLLSWDAKIASTARKHSEDMVQNGYFSHTNLQGLSPFDRMTRDGISYRTAGENIAYGQFNAIFVHEAWMDSLGHRQNILYPDFQRLGVGVAFSASGQPYYTQNFYTP</sequence>
<keyword evidence="5" id="KW-1185">Reference proteome</keyword>
<evidence type="ECO:0000259" key="3">
    <source>
        <dbReference type="Pfam" id="PF14504"/>
    </source>
</evidence>
<evidence type="ECO:0000259" key="2">
    <source>
        <dbReference type="Pfam" id="PF00188"/>
    </source>
</evidence>
<evidence type="ECO:0000313" key="5">
    <source>
        <dbReference type="Proteomes" id="UP000520011"/>
    </source>
</evidence>
<comment type="caution">
    <text evidence="4">The sequence shown here is derived from an EMBL/GenBank/DDBJ whole genome shotgun (WGS) entry which is preliminary data.</text>
</comment>
<feature type="domain" description="CAP-associated" evidence="3">
    <location>
        <begin position="140"/>
        <end position="275"/>
    </location>
</feature>
<dbReference type="PANTHER" id="PTHR31157:SF1">
    <property type="entry name" value="SCP DOMAIN-CONTAINING PROTEIN"/>
    <property type="match status" value="1"/>
</dbReference>
<dbReference type="InterPro" id="IPR035940">
    <property type="entry name" value="CAP_sf"/>
</dbReference>
<evidence type="ECO:0000256" key="1">
    <source>
        <dbReference type="SAM" id="SignalP"/>
    </source>
</evidence>
<keyword evidence="1" id="KW-0732">Signal</keyword>
<dbReference type="RefSeq" id="WP_183252756.1">
    <property type="nucleotide sequence ID" value="NZ_JACHEP010000004.1"/>
</dbReference>
<dbReference type="SUPFAM" id="SSF55797">
    <property type="entry name" value="PR-1-like"/>
    <property type="match status" value="1"/>
</dbReference>
<dbReference type="EMBL" id="JACHEP010000004">
    <property type="protein sequence ID" value="MBB5324225.1"/>
    <property type="molecule type" value="Genomic_DNA"/>
</dbReference>
<feature type="domain" description="SCP" evidence="2">
    <location>
        <begin position="293"/>
        <end position="409"/>
    </location>
</feature>
<proteinExistence type="predicted"/>
<organism evidence="4 5">
    <name type="scientific">Anoxybacteroides tepidamans</name>
    <dbReference type="NCBI Taxonomy" id="265948"/>
    <lineage>
        <taxon>Bacteria</taxon>
        <taxon>Bacillati</taxon>
        <taxon>Bacillota</taxon>
        <taxon>Bacilli</taxon>
        <taxon>Bacillales</taxon>
        <taxon>Anoxybacillaceae</taxon>
        <taxon>Anoxybacteroides</taxon>
    </lineage>
</organism>
<dbReference type="AlphaFoldDB" id="A0A7W8MW22"/>
<name>A0A7W8MW22_9BACL</name>
<dbReference type="Proteomes" id="UP000520011">
    <property type="component" value="Unassembled WGS sequence"/>
</dbReference>
<reference evidence="4 5" key="1">
    <citation type="submission" date="2020-08" db="EMBL/GenBank/DDBJ databases">
        <title>Genomic Encyclopedia of Type Strains, Phase IV (KMG-IV): sequencing the most valuable type-strain genomes for metagenomic binning, comparative biology and taxonomic classification.</title>
        <authorList>
            <person name="Goeker M."/>
        </authorList>
    </citation>
    <scope>NUCLEOTIDE SEQUENCE [LARGE SCALE GENOMIC DNA]</scope>
    <source>
        <strain evidence="4 5">DSM 16325</strain>
    </source>
</reference>
<feature type="signal peptide" evidence="1">
    <location>
        <begin position="1"/>
        <end position="27"/>
    </location>
</feature>